<dbReference type="Proteomes" id="UP000678765">
    <property type="component" value="Segment"/>
</dbReference>
<keyword evidence="7" id="KW-0540">Nuclease</keyword>
<dbReference type="InterPro" id="IPR049912">
    <property type="entry name" value="CRESS_DNA_REP"/>
</dbReference>
<sequence>MPSFLVKDAKYLLLTYPQVSGDQDVGLPLQIVHKLSELNAECIVGRELHADGGVHFHVFVDFGGRRFSTRNVSVFDLLGKHPNIERVGRTPHAAYDYVCKDGDIVAGGAERPDTEGNDRGDGQQADWAWIVEAPTCDEFFARLRERRPKELACSYPSLRRYADWEYRSIPVAYESPEGVCIRMDMYDGIVQWKREHLESGTVRPKSLVLYGPSRLGKTLLARSMGNHLYFCGLFSGKACENSSDATYAVFDDIQGGIKFFHGWKNWLGAQLNFQVKIMYRDPLLITWGKPSIWVSNTDPRDDLGGNMDDLAWIEANCTFVEVTEDRPLFTVTT</sequence>
<evidence type="ECO:0000256" key="4">
    <source>
        <dbReference type="ARBA" id="ARBA00022679"/>
    </source>
</evidence>
<dbReference type="GO" id="GO:0006260">
    <property type="term" value="P:DNA replication"/>
    <property type="evidence" value="ECO:0007669"/>
    <property type="project" value="UniProtKB-KW"/>
</dbReference>
<gene>
    <name evidence="15" type="primary">rep</name>
</gene>
<keyword evidence="11" id="KW-0378">Hydrolase</keyword>
<dbReference type="InterPro" id="IPR001301">
    <property type="entry name" value="Gemini_AL1_CLV"/>
</dbReference>
<dbReference type="GO" id="GO:0003677">
    <property type="term" value="F:DNA binding"/>
    <property type="evidence" value="ECO:0007669"/>
    <property type="project" value="UniProtKB-KW"/>
</dbReference>
<dbReference type="Gene3D" id="3.40.50.300">
    <property type="entry name" value="P-loop containing nucleotide triphosphate hydrolases"/>
    <property type="match status" value="1"/>
</dbReference>
<evidence type="ECO:0000256" key="11">
    <source>
        <dbReference type="ARBA" id="ARBA00022801"/>
    </source>
</evidence>
<dbReference type="GO" id="GO:0042025">
    <property type="term" value="C:host cell nucleus"/>
    <property type="evidence" value="ECO:0007669"/>
    <property type="project" value="UniProtKB-SubCell"/>
</dbReference>
<organism evidence="15 16">
    <name type="scientific">Blackfly genomovirus 10</name>
    <dbReference type="NCBI Taxonomy" id="2586200"/>
    <lineage>
        <taxon>Viruses</taxon>
        <taxon>Monodnaviria</taxon>
        <taxon>Shotokuvirae</taxon>
        <taxon>Cressdnaviricota</taxon>
        <taxon>Repensiviricetes</taxon>
        <taxon>Geplafuvirales</taxon>
        <taxon>Genomoviridae</taxon>
        <taxon>Gemycircularvirus</taxon>
        <taxon>Gemycircularvirus austro6</taxon>
    </lineage>
</organism>
<keyword evidence="16" id="KW-1185">Reference proteome</keyword>
<evidence type="ECO:0000256" key="12">
    <source>
        <dbReference type="ARBA" id="ARBA00023124"/>
    </source>
</evidence>
<evidence type="ECO:0000259" key="14">
    <source>
        <dbReference type="PROSITE" id="PS52020"/>
    </source>
</evidence>
<dbReference type="EMBL" id="MK433242">
    <property type="protein sequence ID" value="QCX35075.1"/>
    <property type="molecule type" value="Genomic_DNA"/>
</dbReference>
<evidence type="ECO:0000256" key="10">
    <source>
        <dbReference type="ARBA" id="ARBA00022759"/>
    </source>
</evidence>
<feature type="domain" description="CRESS-DNA virus Rep endonuclease" evidence="14">
    <location>
        <begin position="6"/>
        <end position="110"/>
    </location>
</feature>
<dbReference type="Pfam" id="PF00799">
    <property type="entry name" value="Gemini_AL1"/>
    <property type="match status" value="1"/>
</dbReference>
<keyword evidence="8" id="KW-0479">Metal-binding</keyword>
<keyword evidence="3" id="KW-1048">Host nucleus</keyword>
<dbReference type="GO" id="GO:0016779">
    <property type="term" value="F:nucleotidyltransferase activity"/>
    <property type="evidence" value="ECO:0007669"/>
    <property type="project" value="UniProtKB-KW"/>
</dbReference>
<dbReference type="GO" id="GO:0005198">
    <property type="term" value="F:structural molecule activity"/>
    <property type="evidence" value="ECO:0007669"/>
    <property type="project" value="InterPro"/>
</dbReference>
<keyword evidence="9" id="KW-0547">Nucleotide-binding</keyword>
<dbReference type="PROSITE" id="PS52020">
    <property type="entry name" value="CRESS_DNA_REP"/>
    <property type="match status" value="1"/>
</dbReference>
<keyword evidence="6" id="KW-0235">DNA replication</keyword>
<dbReference type="PRINTS" id="PR00228">
    <property type="entry name" value="GEMCOATCLVL1"/>
</dbReference>
<name>A0A4Y5QKX4_9VIRU</name>
<evidence type="ECO:0000256" key="9">
    <source>
        <dbReference type="ARBA" id="ARBA00022741"/>
    </source>
</evidence>
<proteinExistence type="predicted"/>
<keyword evidence="13" id="KW-0238">DNA-binding</keyword>
<dbReference type="SUPFAM" id="SSF52540">
    <property type="entry name" value="P-loop containing nucleoside triphosphate hydrolases"/>
    <property type="match status" value="2"/>
</dbReference>
<reference evidence="15 16" key="1">
    <citation type="submission" date="2019-01" db="EMBL/GenBank/DDBJ databases">
        <title>Unraveling the ssDNA virome of the New Zealand blackfly.</title>
        <authorList>
            <person name="Kraberger S."/>
            <person name="Waits K."/>
            <person name="Fontenele R."/>
            <person name="Walters M."/>
            <person name="Varsani A."/>
        </authorList>
    </citation>
    <scope>NUCLEOTIDE SEQUENCE [LARGE SCALE GENOMIC DNA]</scope>
    <source>
        <strain evidence="15">SF02_506</strain>
    </source>
</reference>
<evidence type="ECO:0000313" key="16">
    <source>
        <dbReference type="Proteomes" id="UP000678765"/>
    </source>
</evidence>
<dbReference type="GO" id="GO:0000166">
    <property type="term" value="F:nucleotide binding"/>
    <property type="evidence" value="ECO:0007669"/>
    <property type="project" value="UniProtKB-KW"/>
</dbReference>
<protein>
    <recommendedName>
        <fullName evidence="2">Replication-associated protein</fullName>
    </recommendedName>
</protein>
<keyword evidence="4" id="KW-0808">Transferase</keyword>
<keyword evidence="10" id="KW-0255">Endonuclease</keyword>
<keyword evidence="12" id="KW-0190">Covalent protein-DNA linkage</keyword>
<evidence type="ECO:0000256" key="8">
    <source>
        <dbReference type="ARBA" id="ARBA00022723"/>
    </source>
</evidence>
<accession>A0A4Y5QKX4</accession>
<evidence type="ECO:0000256" key="1">
    <source>
        <dbReference type="ARBA" id="ARBA00004147"/>
    </source>
</evidence>
<dbReference type="Gene3D" id="3.40.1310.20">
    <property type="match status" value="1"/>
</dbReference>
<evidence type="ECO:0000256" key="7">
    <source>
        <dbReference type="ARBA" id="ARBA00022722"/>
    </source>
</evidence>
<evidence type="ECO:0000313" key="15">
    <source>
        <dbReference type="EMBL" id="QCX35075.1"/>
    </source>
</evidence>
<keyword evidence="5" id="KW-0548">Nucleotidyltransferase</keyword>
<evidence type="ECO:0000256" key="5">
    <source>
        <dbReference type="ARBA" id="ARBA00022695"/>
    </source>
</evidence>
<dbReference type="GO" id="GO:0046872">
    <property type="term" value="F:metal ion binding"/>
    <property type="evidence" value="ECO:0007669"/>
    <property type="project" value="UniProtKB-KW"/>
</dbReference>
<comment type="subcellular location">
    <subcellularLocation>
        <location evidence="1">Host nucleus</location>
    </subcellularLocation>
</comment>
<dbReference type="KEGG" id="vg:80536294"/>
<evidence type="ECO:0000256" key="6">
    <source>
        <dbReference type="ARBA" id="ARBA00022705"/>
    </source>
</evidence>
<dbReference type="SUPFAM" id="SSF55464">
    <property type="entry name" value="Origin of replication-binding domain, RBD-like"/>
    <property type="match status" value="1"/>
</dbReference>
<evidence type="ECO:0000256" key="2">
    <source>
        <dbReference type="ARBA" id="ARBA00014531"/>
    </source>
</evidence>
<dbReference type="GO" id="GO:0016787">
    <property type="term" value="F:hydrolase activity"/>
    <property type="evidence" value="ECO:0007669"/>
    <property type="project" value="UniProtKB-KW"/>
</dbReference>
<dbReference type="InterPro" id="IPR027417">
    <property type="entry name" value="P-loop_NTPase"/>
</dbReference>
<dbReference type="GO" id="GO:0004519">
    <property type="term" value="F:endonuclease activity"/>
    <property type="evidence" value="ECO:0007669"/>
    <property type="project" value="UniProtKB-KW"/>
</dbReference>
<evidence type="ECO:0000256" key="3">
    <source>
        <dbReference type="ARBA" id="ARBA00022562"/>
    </source>
</evidence>
<evidence type="ECO:0000256" key="13">
    <source>
        <dbReference type="ARBA" id="ARBA00023125"/>
    </source>
</evidence>